<dbReference type="Pfam" id="PF03462">
    <property type="entry name" value="PCRF"/>
    <property type="match status" value="1"/>
</dbReference>
<name>A0A7R8X328_9CRUS</name>
<organism evidence="1">
    <name type="scientific">Cyprideis torosa</name>
    <dbReference type="NCBI Taxonomy" id="163714"/>
    <lineage>
        <taxon>Eukaryota</taxon>
        <taxon>Metazoa</taxon>
        <taxon>Ecdysozoa</taxon>
        <taxon>Arthropoda</taxon>
        <taxon>Crustacea</taxon>
        <taxon>Oligostraca</taxon>
        <taxon>Ostracoda</taxon>
        <taxon>Podocopa</taxon>
        <taxon>Podocopida</taxon>
        <taxon>Cytherocopina</taxon>
        <taxon>Cytheroidea</taxon>
        <taxon>Cytherideidae</taxon>
        <taxon>Cyprideis</taxon>
    </lineage>
</organism>
<dbReference type="EMBL" id="OB711140">
    <property type="protein sequence ID" value="CAD7238896.1"/>
    <property type="molecule type" value="Genomic_DNA"/>
</dbReference>
<gene>
    <name evidence="1" type="ORF">CTOB1V02_LOCUS16711</name>
</gene>
<feature type="non-terminal residue" evidence="1">
    <location>
        <position position="1"/>
    </location>
</feature>
<protein>
    <submittedName>
        <fullName evidence="1">Uncharacterized protein</fullName>
    </submittedName>
</protein>
<evidence type="ECO:0000313" key="1">
    <source>
        <dbReference type="EMBL" id="CAD7238896.1"/>
    </source>
</evidence>
<proteinExistence type="predicted"/>
<dbReference type="Gene3D" id="1.20.58.410">
    <property type="entry name" value="Release factor"/>
    <property type="match status" value="1"/>
</dbReference>
<dbReference type="InterPro" id="IPR005139">
    <property type="entry name" value="PCRF"/>
</dbReference>
<dbReference type="AlphaFoldDB" id="A0A7R8X328"/>
<accession>A0A7R8X328</accession>
<dbReference type="PANTHER" id="PTHR43116">
    <property type="entry name" value="PEPTIDE CHAIN RELEASE FACTOR 2"/>
    <property type="match status" value="1"/>
</dbReference>
<dbReference type="InterPro" id="IPR045853">
    <property type="entry name" value="Pep_chain_release_fac_I_sf"/>
</dbReference>
<dbReference type="PANTHER" id="PTHR43116:SF3">
    <property type="entry name" value="CLASS I PEPTIDE CHAIN RELEASE FACTOR"/>
    <property type="match status" value="1"/>
</dbReference>
<dbReference type="Gene3D" id="3.30.70.1660">
    <property type="match status" value="1"/>
</dbReference>
<dbReference type="GO" id="GO:0006415">
    <property type="term" value="P:translational termination"/>
    <property type="evidence" value="ECO:0007669"/>
    <property type="project" value="InterPro"/>
</dbReference>
<sequence length="212" mass="23630">ISTTSRTCKSASSRLGGIFDFDQRAEELEEVERELEDPDIWNDPERAQGLGQTRARLETIVRGIQQLEEGLTDSKDLLDMAAEESDEDTVEAVASDLDDFEAQVAKLEFQRMFSGELDASNCFVDIQSGSGGTEAQDWAEILLRMYLRWGERHGFKTELMECSAGEVAGIKSATISFSGDYAFGWLRTEIGVHRLRYNSGAIRRNKSISSAL</sequence>
<dbReference type="OrthoDB" id="2019491at2759"/>
<dbReference type="SMART" id="SM00937">
    <property type="entry name" value="PCRF"/>
    <property type="match status" value="1"/>
</dbReference>
<reference evidence="1" key="1">
    <citation type="submission" date="2020-11" db="EMBL/GenBank/DDBJ databases">
        <authorList>
            <person name="Tran Van P."/>
        </authorList>
    </citation>
    <scope>NUCLEOTIDE SEQUENCE</scope>
</reference>
<dbReference type="SUPFAM" id="SSF75620">
    <property type="entry name" value="Release factor"/>
    <property type="match status" value="1"/>
</dbReference>